<protein>
    <submittedName>
        <fullName evidence="2">Uncharacterized protein</fullName>
    </submittedName>
</protein>
<evidence type="ECO:0000313" key="2">
    <source>
        <dbReference type="EMBL" id="JAE33824.1"/>
    </source>
</evidence>
<organism evidence="2">
    <name type="scientific">Arundo donax</name>
    <name type="common">Giant reed</name>
    <name type="synonym">Donax arundinaceus</name>
    <dbReference type="NCBI Taxonomy" id="35708"/>
    <lineage>
        <taxon>Eukaryota</taxon>
        <taxon>Viridiplantae</taxon>
        <taxon>Streptophyta</taxon>
        <taxon>Embryophyta</taxon>
        <taxon>Tracheophyta</taxon>
        <taxon>Spermatophyta</taxon>
        <taxon>Magnoliopsida</taxon>
        <taxon>Liliopsida</taxon>
        <taxon>Poales</taxon>
        <taxon>Poaceae</taxon>
        <taxon>PACMAD clade</taxon>
        <taxon>Arundinoideae</taxon>
        <taxon>Arundineae</taxon>
        <taxon>Arundo</taxon>
    </lineage>
</organism>
<reference evidence="2" key="2">
    <citation type="journal article" date="2015" name="Data Brief">
        <title>Shoot transcriptome of the giant reed, Arundo donax.</title>
        <authorList>
            <person name="Barrero R.A."/>
            <person name="Guerrero F.D."/>
            <person name="Moolhuijzen P."/>
            <person name="Goolsby J.A."/>
            <person name="Tidwell J."/>
            <person name="Bellgard S.E."/>
            <person name="Bellgard M.I."/>
        </authorList>
    </citation>
    <scope>NUCLEOTIDE SEQUENCE</scope>
    <source>
        <tissue evidence="2">Shoot tissue taken approximately 20 cm above the soil surface</tissue>
    </source>
</reference>
<proteinExistence type="predicted"/>
<feature type="compositionally biased region" description="Low complexity" evidence="1">
    <location>
        <begin position="12"/>
        <end position="26"/>
    </location>
</feature>
<evidence type="ECO:0000256" key="1">
    <source>
        <dbReference type="SAM" id="MobiDB-lite"/>
    </source>
</evidence>
<dbReference type="EMBL" id="GBRH01164072">
    <property type="protein sequence ID" value="JAE33824.1"/>
    <property type="molecule type" value="Transcribed_RNA"/>
</dbReference>
<dbReference type="AlphaFoldDB" id="A0A0A9HDC6"/>
<reference evidence="2" key="1">
    <citation type="submission" date="2014-09" db="EMBL/GenBank/DDBJ databases">
        <authorList>
            <person name="Magalhaes I.L.F."/>
            <person name="Oliveira U."/>
            <person name="Santos F.R."/>
            <person name="Vidigal T.H.D.A."/>
            <person name="Brescovit A.D."/>
            <person name="Santos A.J."/>
        </authorList>
    </citation>
    <scope>NUCLEOTIDE SEQUENCE</scope>
    <source>
        <tissue evidence="2">Shoot tissue taken approximately 20 cm above the soil surface</tissue>
    </source>
</reference>
<feature type="compositionally biased region" description="Basic and acidic residues" evidence="1">
    <location>
        <begin position="1"/>
        <end position="11"/>
    </location>
</feature>
<name>A0A0A9HDC6_ARUDO</name>
<feature type="region of interest" description="Disordered" evidence="1">
    <location>
        <begin position="1"/>
        <end position="41"/>
    </location>
</feature>
<sequence length="61" mass="6498">MESKVRSRREAGAGPAGVHGSASAAAARRHDLPQNPHRPASTARCCCLHHHRHFHTGNPGS</sequence>
<accession>A0A0A9HDC6</accession>